<feature type="transmembrane region" description="Helical" evidence="10">
    <location>
        <begin position="137"/>
        <end position="162"/>
    </location>
</feature>
<dbReference type="PIRSF" id="PIRSF004539">
    <property type="entry name" value="C4-dicrbxl_trns"/>
    <property type="match status" value="1"/>
</dbReference>
<dbReference type="InterPro" id="IPR004668">
    <property type="entry name" value="Anaer_Dcu_memb_transpt"/>
</dbReference>
<dbReference type="PANTHER" id="PTHR36106">
    <property type="entry name" value="ANAEROBIC C4-DICARBOXYLATE TRANSPORTER DCUB"/>
    <property type="match status" value="1"/>
</dbReference>
<dbReference type="GO" id="GO:0005886">
    <property type="term" value="C:plasma membrane"/>
    <property type="evidence" value="ECO:0007669"/>
    <property type="project" value="UniProtKB-SubCell"/>
</dbReference>
<feature type="transmembrane region" description="Helical" evidence="10">
    <location>
        <begin position="262"/>
        <end position="282"/>
    </location>
</feature>
<sequence>MTLLTFLAQLAVVLAFIFLGAKVGGLGIGLAGGAGVIILGLLGCKVDPATGIPWEVVGIIMSVICAVAVMEKAGGLDVLVAASEKILRANPQRITYVGPIVTFIMTVLCGTGNVAFAVLPVIAEVAKEQGIRPSKPLAASSVASQMALVASPISAATVIMAGAVEPMGISYPKLVAVTLCTTFVGCMAAAFVSSKQGCDLQDDPVYQQRKAAGKVHLREAGTYHIDRRAKLSLGIFLSALGVLMVYAVAISKIDNPPLPRGAAIMCAMLGAALLICLTCKVPMSEVNDQPTFKAGMSAATCIIGVAWLGNCFVASNMGLIKSYGADALSGAPWLLAVVFFLGSTLLYSQAATLATFLPAATALGVGTTVLVASYSAAAALFVLPTYPTTVASIELDDTGSTRIGSFIFNHPFLLPGLTAIVVSVLLGYGVLTLL</sequence>
<dbReference type="PANTHER" id="PTHR36106:SF2">
    <property type="entry name" value="C4-DICARBOXYLATE TRANSPORTER DCUA"/>
    <property type="match status" value="1"/>
</dbReference>
<dbReference type="NCBIfam" id="TIGR00770">
    <property type="entry name" value="Dcu"/>
    <property type="match status" value="1"/>
</dbReference>
<evidence type="ECO:0000256" key="8">
    <source>
        <dbReference type="ARBA" id="ARBA00023136"/>
    </source>
</evidence>
<gene>
    <name evidence="11" type="primary">dcuA_1</name>
    <name evidence="11" type="ORF">SAMEA4412665_00092</name>
</gene>
<accession>A0A239W0G2</accession>
<reference evidence="11 12" key="1">
    <citation type="submission" date="2017-06" db="EMBL/GenBank/DDBJ databases">
        <authorList>
            <consortium name="Pathogen Informatics"/>
        </authorList>
    </citation>
    <scope>NUCLEOTIDE SEQUENCE [LARGE SCALE GENOMIC DNA]</scope>
    <source>
        <strain evidence="11 12">NCTC11865</strain>
    </source>
</reference>
<evidence type="ECO:0000256" key="5">
    <source>
        <dbReference type="ARBA" id="ARBA00022519"/>
    </source>
</evidence>
<comment type="subcellular location">
    <subcellularLocation>
        <location evidence="1">Cell inner membrane</location>
        <topology evidence="1">Multi-pass membrane protein</topology>
    </subcellularLocation>
</comment>
<feature type="transmembrane region" description="Helical" evidence="10">
    <location>
        <begin position="174"/>
        <end position="192"/>
    </location>
</feature>
<dbReference type="EMBL" id="LT906441">
    <property type="protein sequence ID" value="SNV27987.1"/>
    <property type="molecule type" value="Genomic_DNA"/>
</dbReference>
<dbReference type="Proteomes" id="UP000215332">
    <property type="component" value="Chromosome 1"/>
</dbReference>
<feature type="transmembrane region" description="Helical" evidence="10">
    <location>
        <begin position="359"/>
        <end position="383"/>
    </location>
</feature>
<evidence type="ECO:0000256" key="9">
    <source>
        <dbReference type="ARBA" id="ARBA00039380"/>
    </source>
</evidence>
<protein>
    <recommendedName>
        <fullName evidence="9">C4-dicarboxylate transporter DcuA</fullName>
    </recommendedName>
</protein>
<feature type="transmembrane region" description="Helical" evidence="10">
    <location>
        <begin position="25"/>
        <end position="44"/>
    </location>
</feature>
<feature type="transmembrane region" description="Helical" evidence="10">
    <location>
        <begin position="327"/>
        <end position="347"/>
    </location>
</feature>
<evidence type="ECO:0000256" key="1">
    <source>
        <dbReference type="ARBA" id="ARBA00004429"/>
    </source>
</evidence>
<feature type="transmembrane region" description="Helical" evidence="10">
    <location>
        <begin position="412"/>
        <end position="431"/>
    </location>
</feature>
<name>A0A239W0G2_9ACTN</name>
<dbReference type="eggNOG" id="COG2704">
    <property type="taxonomic scope" value="Bacteria"/>
</dbReference>
<dbReference type="NCBIfam" id="NF009136">
    <property type="entry name" value="PRK12489.1"/>
    <property type="match status" value="1"/>
</dbReference>
<feature type="transmembrane region" description="Helical" evidence="10">
    <location>
        <begin position="100"/>
        <end position="125"/>
    </location>
</feature>
<dbReference type="KEGG" id="cgrn:4412665_00092"/>
<keyword evidence="4" id="KW-1003">Cell membrane</keyword>
<comment type="similarity">
    <text evidence="2">Belongs to the DcuA/DcuB transporter (TC 2.A.13.1) family.</text>
</comment>
<dbReference type="GO" id="GO:0015556">
    <property type="term" value="F:C4-dicarboxylate transmembrane transporter activity"/>
    <property type="evidence" value="ECO:0007669"/>
    <property type="project" value="InterPro"/>
</dbReference>
<evidence type="ECO:0000256" key="2">
    <source>
        <dbReference type="ARBA" id="ARBA00006413"/>
    </source>
</evidence>
<evidence type="ECO:0000313" key="12">
    <source>
        <dbReference type="Proteomes" id="UP000215332"/>
    </source>
</evidence>
<feature type="transmembrane region" description="Helical" evidence="10">
    <location>
        <begin position="231"/>
        <end position="250"/>
    </location>
</feature>
<keyword evidence="3" id="KW-0813">Transport</keyword>
<dbReference type="NCBIfam" id="NF006927">
    <property type="entry name" value="PRK09412.1"/>
    <property type="match status" value="1"/>
</dbReference>
<keyword evidence="7 10" id="KW-1133">Transmembrane helix</keyword>
<evidence type="ECO:0000313" key="11">
    <source>
        <dbReference type="EMBL" id="SNV27987.1"/>
    </source>
</evidence>
<organism evidence="11 12">
    <name type="scientific">Cutibacterium granulosum</name>
    <dbReference type="NCBI Taxonomy" id="33011"/>
    <lineage>
        <taxon>Bacteria</taxon>
        <taxon>Bacillati</taxon>
        <taxon>Actinomycetota</taxon>
        <taxon>Actinomycetes</taxon>
        <taxon>Propionibacteriales</taxon>
        <taxon>Propionibacteriaceae</taxon>
        <taxon>Cutibacterium</taxon>
    </lineage>
</organism>
<dbReference type="Pfam" id="PF03605">
    <property type="entry name" value="DcuA_DcuB"/>
    <property type="match status" value="1"/>
</dbReference>
<evidence type="ECO:0000256" key="6">
    <source>
        <dbReference type="ARBA" id="ARBA00022692"/>
    </source>
</evidence>
<dbReference type="AlphaFoldDB" id="A0A239W0G2"/>
<proteinExistence type="inferred from homology"/>
<evidence type="ECO:0000256" key="10">
    <source>
        <dbReference type="SAM" id="Phobius"/>
    </source>
</evidence>
<evidence type="ECO:0000256" key="7">
    <source>
        <dbReference type="ARBA" id="ARBA00022989"/>
    </source>
</evidence>
<feature type="transmembrane region" description="Helical" evidence="10">
    <location>
        <begin position="294"/>
        <end position="315"/>
    </location>
</feature>
<keyword evidence="5" id="KW-0997">Cell inner membrane</keyword>
<keyword evidence="6 10" id="KW-0812">Transmembrane</keyword>
<evidence type="ECO:0000256" key="3">
    <source>
        <dbReference type="ARBA" id="ARBA00022448"/>
    </source>
</evidence>
<feature type="transmembrane region" description="Helical" evidence="10">
    <location>
        <begin position="51"/>
        <end position="70"/>
    </location>
</feature>
<keyword evidence="8 10" id="KW-0472">Membrane</keyword>
<evidence type="ECO:0000256" key="4">
    <source>
        <dbReference type="ARBA" id="ARBA00022475"/>
    </source>
</evidence>